<dbReference type="Pfam" id="PF25954">
    <property type="entry name" value="Beta-barrel_RND_2"/>
    <property type="match status" value="1"/>
</dbReference>
<dbReference type="Gene3D" id="2.40.50.100">
    <property type="match status" value="1"/>
</dbReference>
<dbReference type="RefSeq" id="WP_141150514.1">
    <property type="nucleotide sequence ID" value="NZ_VHLG01000014.1"/>
</dbReference>
<organism evidence="8 9">
    <name type="scientific">Martelella alba</name>
    <dbReference type="NCBI Taxonomy" id="2590451"/>
    <lineage>
        <taxon>Bacteria</taxon>
        <taxon>Pseudomonadati</taxon>
        <taxon>Pseudomonadota</taxon>
        <taxon>Alphaproteobacteria</taxon>
        <taxon>Hyphomicrobiales</taxon>
        <taxon>Aurantimonadaceae</taxon>
        <taxon>Martelella</taxon>
    </lineage>
</organism>
<feature type="compositionally biased region" description="Gly residues" evidence="4">
    <location>
        <begin position="50"/>
        <end position="61"/>
    </location>
</feature>
<name>A0A506U815_9HYPH</name>
<evidence type="ECO:0000256" key="1">
    <source>
        <dbReference type="ARBA" id="ARBA00004196"/>
    </source>
</evidence>
<feature type="region of interest" description="Disordered" evidence="4">
    <location>
        <begin position="44"/>
        <end position="65"/>
    </location>
</feature>
<dbReference type="Gene3D" id="2.40.30.170">
    <property type="match status" value="1"/>
</dbReference>
<dbReference type="InterPro" id="IPR058792">
    <property type="entry name" value="Beta-barrel_RND_2"/>
</dbReference>
<dbReference type="InterPro" id="IPR058627">
    <property type="entry name" value="MdtA-like_C"/>
</dbReference>
<reference evidence="8 9" key="1">
    <citation type="submission" date="2019-06" db="EMBL/GenBank/DDBJ databases">
        <authorList>
            <person name="Li M."/>
        </authorList>
    </citation>
    <scope>NUCLEOTIDE SEQUENCE [LARGE SCALE GENOMIC DNA]</scope>
    <source>
        <strain evidence="8 9">BGMRC2036</strain>
    </source>
</reference>
<dbReference type="InterPro" id="IPR006143">
    <property type="entry name" value="RND_pump_MFP"/>
</dbReference>
<evidence type="ECO:0000259" key="6">
    <source>
        <dbReference type="Pfam" id="PF25954"/>
    </source>
</evidence>
<evidence type="ECO:0000256" key="2">
    <source>
        <dbReference type="ARBA" id="ARBA00009477"/>
    </source>
</evidence>
<evidence type="ECO:0000313" key="8">
    <source>
        <dbReference type="EMBL" id="TPW28017.1"/>
    </source>
</evidence>
<dbReference type="InterPro" id="IPR058625">
    <property type="entry name" value="MdtA-like_BSH"/>
</dbReference>
<feature type="domain" description="Multidrug resistance protein MdtA-like barrel-sandwich hybrid" evidence="5">
    <location>
        <begin position="92"/>
        <end position="211"/>
    </location>
</feature>
<dbReference type="SUPFAM" id="SSF111369">
    <property type="entry name" value="HlyD-like secretion proteins"/>
    <property type="match status" value="1"/>
</dbReference>
<dbReference type="AlphaFoldDB" id="A0A506U815"/>
<dbReference type="GO" id="GO:1990281">
    <property type="term" value="C:efflux pump complex"/>
    <property type="evidence" value="ECO:0007669"/>
    <property type="project" value="TreeGrafter"/>
</dbReference>
<dbReference type="OrthoDB" id="9806939at2"/>
<dbReference type="PANTHER" id="PTHR30469">
    <property type="entry name" value="MULTIDRUG RESISTANCE PROTEIN MDTA"/>
    <property type="match status" value="1"/>
</dbReference>
<proteinExistence type="inferred from homology"/>
<keyword evidence="9" id="KW-1185">Reference proteome</keyword>
<evidence type="ECO:0000313" key="9">
    <source>
        <dbReference type="Proteomes" id="UP000318801"/>
    </source>
</evidence>
<keyword evidence="3" id="KW-0813">Transport</keyword>
<dbReference type="FunFam" id="2.40.30.170:FF:000010">
    <property type="entry name" value="Efflux RND transporter periplasmic adaptor subunit"/>
    <property type="match status" value="1"/>
</dbReference>
<protein>
    <submittedName>
        <fullName evidence="8">Efflux RND transporter periplasmic adaptor subunit</fullName>
    </submittedName>
</protein>
<comment type="similarity">
    <text evidence="2">Belongs to the membrane fusion protein (MFP) (TC 8.A.1) family.</text>
</comment>
<dbReference type="Gene3D" id="1.10.287.470">
    <property type="entry name" value="Helix hairpin bin"/>
    <property type="match status" value="1"/>
</dbReference>
<dbReference type="Proteomes" id="UP000318801">
    <property type="component" value="Unassembled WGS sequence"/>
</dbReference>
<dbReference type="NCBIfam" id="TIGR01730">
    <property type="entry name" value="RND_mfp"/>
    <property type="match status" value="1"/>
</dbReference>
<evidence type="ECO:0000256" key="4">
    <source>
        <dbReference type="SAM" id="MobiDB-lite"/>
    </source>
</evidence>
<dbReference type="PANTHER" id="PTHR30469:SF11">
    <property type="entry name" value="BLL4320 PROTEIN"/>
    <property type="match status" value="1"/>
</dbReference>
<evidence type="ECO:0000259" key="5">
    <source>
        <dbReference type="Pfam" id="PF25917"/>
    </source>
</evidence>
<evidence type="ECO:0000256" key="3">
    <source>
        <dbReference type="ARBA" id="ARBA00022448"/>
    </source>
</evidence>
<dbReference type="GO" id="GO:0015562">
    <property type="term" value="F:efflux transmembrane transporter activity"/>
    <property type="evidence" value="ECO:0007669"/>
    <property type="project" value="TreeGrafter"/>
</dbReference>
<feature type="domain" description="CusB-like beta-barrel" evidence="6">
    <location>
        <begin position="223"/>
        <end position="295"/>
    </location>
</feature>
<dbReference type="EMBL" id="VHLG01000014">
    <property type="protein sequence ID" value="TPW28017.1"/>
    <property type="molecule type" value="Genomic_DNA"/>
</dbReference>
<dbReference type="Gene3D" id="2.40.420.20">
    <property type="match status" value="1"/>
</dbReference>
<dbReference type="Pfam" id="PF25967">
    <property type="entry name" value="RND-MFP_C"/>
    <property type="match status" value="1"/>
</dbReference>
<dbReference type="Pfam" id="PF25917">
    <property type="entry name" value="BSH_RND"/>
    <property type="match status" value="1"/>
</dbReference>
<comment type="caution">
    <text evidence="8">The sequence shown here is derived from an EMBL/GenBank/DDBJ whole genome shotgun (WGS) entry which is preliminary data.</text>
</comment>
<sequence>MRIYTQVLASLAILAVAAVAWLFLAPGGRDVLVRLGIGSGAVETASKAPGAGGPGGGGSGGRQKTRVVAEPVTTGVVNDVLEAIGDGEAVQTVTVLPQVAGTITDVLISSGDMVDKGQVIARLDNREETVARDQAKVALEAAARQSQINQKIKSSISELSLYTSQIAEQTAELQLQSAELALAKRDIVAPFAGIAGILQINAGDYVTTASPIVTIDDRSTILVDFSVPERFAAAIQSGQAIEARPVATPNKLFKGEVEAVDNRIDEDSRTFTVRAKIDNADDALRAGMSFNVTMHFAGDTYPAVDSLAVQWDSQGSYVWQLVDGKAQKARVSIIRRNPDLILVDGDLKPGDQVITEGLQRLREGAEVDVVNQDGSKAGEQVSSRNAA</sequence>
<gene>
    <name evidence="8" type="ORF">FJU08_18415</name>
</gene>
<accession>A0A506U815</accession>
<comment type="subcellular location">
    <subcellularLocation>
        <location evidence="1">Cell envelope</location>
    </subcellularLocation>
</comment>
<feature type="domain" description="Multidrug resistance protein MdtA-like C-terminal permuted SH3" evidence="7">
    <location>
        <begin position="308"/>
        <end position="360"/>
    </location>
</feature>
<evidence type="ECO:0000259" key="7">
    <source>
        <dbReference type="Pfam" id="PF25967"/>
    </source>
</evidence>